<gene>
    <name evidence="3" type="ORF">G7077_09735</name>
</gene>
<proteinExistence type="predicted"/>
<dbReference type="Proteomes" id="UP000503222">
    <property type="component" value="Chromosome"/>
</dbReference>
<keyword evidence="2" id="KW-1133">Transmembrane helix</keyword>
<keyword evidence="2" id="KW-0812">Transmembrane</keyword>
<evidence type="ECO:0000313" key="3">
    <source>
        <dbReference type="EMBL" id="QIK79136.1"/>
    </source>
</evidence>
<evidence type="ECO:0000313" key="4">
    <source>
        <dbReference type="Proteomes" id="UP000503222"/>
    </source>
</evidence>
<dbReference type="EMBL" id="CP049869">
    <property type="protein sequence ID" value="QIK79136.1"/>
    <property type="molecule type" value="Genomic_DNA"/>
</dbReference>
<dbReference type="RefSeq" id="WP_166411527.1">
    <property type="nucleotide sequence ID" value="NZ_CP049869.1"/>
</dbReference>
<name>A0A6G7YQX3_9SPHN</name>
<feature type="compositionally biased region" description="Pro residues" evidence="1">
    <location>
        <begin position="94"/>
        <end position="105"/>
    </location>
</feature>
<sequence length="249" mass="25644">MYRSDLDTRHKGGAIVGVVAIHAALALALLHLSGTVDLTDVQEGLSVFDVTEVTSPPQEVPPPPPQKAAEQQKAEKPAGGSEPNIKSEATPIVAPKPPVQLPVPSPVATTETPREGVAPTQGAAPIPGPGTGSGGSGTGSGGGAGAGRGGGGEGFAVVRTRLATRPLRGRDFPPALLDAWPPGARVLMRMRIDANGVPIQCIVDFGTGNAAIDAQICAIAKQRLRYRPALNRKRQRVADWAAYGQEPPH</sequence>
<protein>
    <recommendedName>
        <fullName evidence="5">Energy transducer TonB</fullName>
    </recommendedName>
</protein>
<feature type="transmembrane region" description="Helical" evidence="2">
    <location>
        <begin position="12"/>
        <end position="32"/>
    </location>
</feature>
<evidence type="ECO:0008006" key="5">
    <source>
        <dbReference type="Google" id="ProtNLM"/>
    </source>
</evidence>
<evidence type="ECO:0000256" key="2">
    <source>
        <dbReference type="SAM" id="Phobius"/>
    </source>
</evidence>
<keyword evidence="4" id="KW-1185">Reference proteome</keyword>
<keyword evidence="2" id="KW-0472">Membrane</keyword>
<accession>A0A6G7YQX3</accession>
<organism evidence="3 4">
    <name type="scientific">Sphingomonas piscis</name>
    <dbReference type="NCBI Taxonomy" id="2714943"/>
    <lineage>
        <taxon>Bacteria</taxon>
        <taxon>Pseudomonadati</taxon>
        <taxon>Pseudomonadota</taxon>
        <taxon>Alphaproteobacteria</taxon>
        <taxon>Sphingomonadales</taxon>
        <taxon>Sphingomonadaceae</taxon>
        <taxon>Sphingomonas</taxon>
    </lineage>
</organism>
<dbReference type="AlphaFoldDB" id="A0A6G7YQX3"/>
<dbReference type="KEGG" id="spii:G7077_09735"/>
<feature type="region of interest" description="Disordered" evidence="1">
    <location>
        <begin position="53"/>
        <end position="152"/>
    </location>
</feature>
<evidence type="ECO:0000256" key="1">
    <source>
        <dbReference type="SAM" id="MobiDB-lite"/>
    </source>
</evidence>
<reference evidence="3 4" key="1">
    <citation type="submission" date="2020-03" db="EMBL/GenBank/DDBJ databases">
        <title>Sphingomonas sp. nov., isolated from fish.</title>
        <authorList>
            <person name="Hyun D.-W."/>
            <person name="Bae J.-W."/>
        </authorList>
    </citation>
    <scope>NUCLEOTIDE SEQUENCE [LARGE SCALE GENOMIC DNA]</scope>
    <source>
        <strain evidence="3 4">HDW15B</strain>
    </source>
</reference>
<feature type="compositionally biased region" description="Gly residues" evidence="1">
    <location>
        <begin position="129"/>
        <end position="152"/>
    </location>
</feature>